<feature type="compositionally biased region" description="Polar residues" evidence="1">
    <location>
        <begin position="368"/>
        <end position="390"/>
    </location>
</feature>
<dbReference type="SUPFAM" id="SSF50630">
    <property type="entry name" value="Acid proteases"/>
    <property type="match status" value="1"/>
</dbReference>
<dbReference type="PANTHER" id="PTHR31524:SF2">
    <property type="entry name" value="PROTEIN CBG10426"/>
    <property type="match status" value="1"/>
</dbReference>
<evidence type="ECO:0000313" key="4">
    <source>
        <dbReference type="WBParaSite" id="Gr19_v10_g17792.t3"/>
    </source>
</evidence>
<dbReference type="GO" id="GO:0008270">
    <property type="term" value="F:zinc ion binding"/>
    <property type="evidence" value="ECO:0007669"/>
    <property type="project" value="InterPro"/>
</dbReference>
<feature type="region of interest" description="Disordered" evidence="1">
    <location>
        <begin position="458"/>
        <end position="492"/>
    </location>
</feature>
<protein>
    <submittedName>
        <fullName evidence="4">Peptidase A2 domain-containing protein</fullName>
    </submittedName>
</protein>
<evidence type="ECO:0000313" key="3">
    <source>
        <dbReference type="Proteomes" id="UP000887572"/>
    </source>
</evidence>
<keyword evidence="2" id="KW-0472">Membrane</keyword>
<keyword evidence="2" id="KW-0812">Transmembrane</keyword>
<feature type="transmembrane region" description="Helical" evidence="2">
    <location>
        <begin position="1262"/>
        <end position="1281"/>
    </location>
</feature>
<keyword evidence="3" id="KW-1185">Reference proteome</keyword>
<feature type="transmembrane region" description="Helical" evidence="2">
    <location>
        <begin position="1128"/>
        <end position="1150"/>
    </location>
</feature>
<dbReference type="CDD" id="cd00303">
    <property type="entry name" value="retropepsin_like"/>
    <property type="match status" value="1"/>
</dbReference>
<feature type="region of interest" description="Disordered" evidence="1">
    <location>
        <begin position="1"/>
        <end position="28"/>
    </location>
</feature>
<dbReference type="Pfam" id="PF13975">
    <property type="entry name" value="gag-asp_proteas"/>
    <property type="match status" value="1"/>
</dbReference>
<dbReference type="InterPro" id="IPR021109">
    <property type="entry name" value="Peptidase_aspartic_dom_sf"/>
</dbReference>
<organism evidence="3 4">
    <name type="scientific">Globodera rostochiensis</name>
    <name type="common">Golden nematode worm</name>
    <name type="synonym">Heterodera rostochiensis</name>
    <dbReference type="NCBI Taxonomy" id="31243"/>
    <lineage>
        <taxon>Eukaryota</taxon>
        <taxon>Metazoa</taxon>
        <taxon>Ecdysozoa</taxon>
        <taxon>Nematoda</taxon>
        <taxon>Chromadorea</taxon>
        <taxon>Rhabditida</taxon>
        <taxon>Tylenchina</taxon>
        <taxon>Tylenchomorpha</taxon>
        <taxon>Tylenchoidea</taxon>
        <taxon>Heteroderidae</taxon>
        <taxon>Heteroderinae</taxon>
        <taxon>Globodera</taxon>
    </lineage>
</organism>
<reference evidence="4" key="1">
    <citation type="submission" date="2022-11" db="UniProtKB">
        <authorList>
            <consortium name="WormBaseParasite"/>
        </authorList>
    </citation>
    <scope>IDENTIFICATION</scope>
</reference>
<feature type="compositionally biased region" description="Polar residues" evidence="1">
    <location>
        <begin position="469"/>
        <end position="490"/>
    </location>
</feature>
<accession>A0A914HKT6</accession>
<name>A0A914HKT6_GLORO</name>
<feature type="region of interest" description="Disordered" evidence="1">
    <location>
        <begin position="368"/>
        <end position="418"/>
    </location>
</feature>
<feature type="transmembrane region" description="Helical" evidence="2">
    <location>
        <begin position="1229"/>
        <end position="1250"/>
    </location>
</feature>
<evidence type="ECO:0000256" key="2">
    <source>
        <dbReference type="SAM" id="Phobius"/>
    </source>
</evidence>
<keyword evidence="2" id="KW-1133">Transmembrane helix</keyword>
<dbReference type="PANTHER" id="PTHR31524">
    <property type="match status" value="1"/>
</dbReference>
<evidence type="ECO:0000256" key="1">
    <source>
        <dbReference type="SAM" id="MobiDB-lite"/>
    </source>
</evidence>
<dbReference type="SUPFAM" id="SSF57756">
    <property type="entry name" value="Retrovirus zinc finger-like domains"/>
    <property type="match status" value="1"/>
</dbReference>
<dbReference type="Gene3D" id="2.40.70.10">
    <property type="entry name" value="Acid Proteases"/>
    <property type="match status" value="1"/>
</dbReference>
<dbReference type="InterPro" id="IPR036875">
    <property type="entry name" value="Znf_CCHC_sf"/>
</dbReference>
<proteinExistence type="predicted"/>
<dbReference type="GO" id="GO:0003676">
    <property type="term" value="F:nucleic acid binding"/>
    <property type="evidence" value="ECO:0007669"/>
    <property type="project" value="InterPro"/>
</dbReference>
<sequence>MTSTSDPGGSGSQIPLARGPEAVNPKEEDGELTIVAIDRKFWHGKTSVKVADLERVQADLGRMEDKVNRAFRLMNRSVNLKASWVNDVVANSNLNFETVKVQIATLTERVEDLENERNASTREPSLAGSRRRESNADFVTPQAPRQDEQQEDEGEDERDNRPVWGLNMLSGGTVGSNLEMFGEESAFAFDEWAERFKDYLSISGKTYTEPEKVTRLKLALKDTPRALFKELLPVQTATLESALAALRAKLDSPQRREVAKRTLTLSRQREDESVAQFLRRLTPLVEATNPSLNEAQRKEKVCEEFLDRLKPNMSFLIRLVGLTQAKDLEIVKAQAEELEALLLMNRGDEANRLSQAVNVLNNRPAQTQWNAGPTAGTGANVQGPSGSNVRSFRPFLPPNAQRQQQSFGGGRGGFRNWGRGRQEQFSQRNWSSNPRCHYCQRVGHFAYACRDRRNNFQGNRGRPFRQVSWADQQPRQPQGGWQNRPNSVNSVEMPALPQNSLGFMENLVQSLVEMNVRNNPSRAPGDEEGQASGSMNTIAQIEQKEEVPVEEKVESRVAEKEEETIPACGPEAAKKYQPKTSNWEGTSLKAKVASFSFSAMMIFAFCSAVTGFEKPELPSHPLICQTQRGGKVWQLPEVVGCSGHSVNHSKSPVPRALHIFTQNAFEHSVDAWTCRKVRKEVRKYTSISNVPMQEVVEPQMQEVSLSECRQMIEDGKCSLGVLINESGLMHTDKRIDLSPRMWLLGSFSWTTAASENCYLFKSKVTVAHGGSGRIQSSLGLTGSCQFGDGQCRLEDKTRIIWDTNGTANCEFSKIGTWKGLQLDNVWVSDEVSFRLTFRNESRKVYSCGQGLQKSEEGFAVQDVAMKKGRRTRRSTESLVTESELNAELGYLDEKVRELLTVSFSQMVKSICDYMVETRRWAATALLSDPTAFARKLFQSGELVAKAAGPELIKVWPCVELGASEYEFAQVGKDADGKPECFDQIPIRFRTKGTEQMAFVDPRTMIVNPTARKAPCAEFQQQFIFVRGVLLEVDQVSAQVKQVKVDRIAKLGDGLPATLTFSRHHFLHLALVNISDVLGQAYEANLARVSELTYRIRSQDTTVTKTLSDQWEEVSDQVRDKIFGDWVRMAQTLLAVMTIIVFADFVVRFGLMLRDEYRGRGVTHRMAFGAGRGVQQADEPPTPSVSAIVIGVEPEIKTEEPEVALTPIRLIEPISATGHKRMRRGKRTRFSLRVPKTVISLLVVCLLVTNAQAAQGGQVTELWITPGIIVVFLGISLSFLISRAMLRESGNKSQFPRLPNLYAISPQHAVVQVTINSRPVRCLMDTGASLTVAPRSVAGELKCRIVPADLEAMSASGHIIRLRECAQVNLNIAGVMTQAIIYFVADREFTVSRDYSVIIGWDVFEQLPAITFDHLAGKFFVGNNEAKLCHRSAMLLSNIRVSAQEDILIPADSQVLVNARIEVSPAPKNPVALTGQIVAW</sequence>
<dbReference type="Proteomes" id="UP000887572">
    <property type="component" value="Unplaced"/>
</dbReference>
<feature type="region of interest" description="Disordered" evidence="1">
    <location>
        <begin position="113"/>
        <end position="166"/>
    </location>
</feature>
<dbReference type="WBParaSite" id="Gr19_v10_g17792.t3">
    <property type="protein sequence ID" value="Gr19_v10_g17792.t3"/>
    <property type="gene ID" value="Gr19_v10_g17792"/>
</dbReference>